<dbReference type="GO" id="GO:0004029">
    <property type="term" value="F:aldehyde dehydrogenase (NAD+) activity"/>
    <property type="evidence" value="ECO:0007669"/>
    <property type="project" value="TreeGrafter"/>
</dbReference>
<dbReference type="GO" id="GO:1901607">
    <property type="term" value="P:alpha-amino acid biosynthetic process"/>
    <property type="evidence" value="ECO:0007669"/>
    <property type="project" value="UniProtKB-ARBA"/>
</dbReference>
<accession>A0A1L9X591</accession>
<dbReference type="EMBL" id="KV878971">
    <property type="protein sequence ID" value="OJK03617.1"/>
    <property type="molecule type" value="Genomic_DNA"/>
</dbReference>
<evidence type="ECO:0000313" key="3">
    <source>
        <dbReference type="Proteomes" id="UP000184546"/>
    </source>
</evidence>
<dbReference type="STRING" id="690307.A0A1L9X591"/>
<protein>
    <recommendedName>
        <fullName evidence="1">Semialdehyde dehydrogenase NAD-binding domain-containing protein</fullName>
    </recommendedName>
</protein>
<dbReference type="OMA" id="WSHIHID"/>
<dbReference type="Gene3D" id="3.40.50.720">
    <property type="entry name" value="NAD(P)-binding Rossmann-like Domain"/>
    <property type="match status" value="1"/>
</dbReference>
<dbReference type="OrthoDB" id="2130169at2759"/>
<sequence>MNPKVFITGVTGFIGGDILYCIAHAHPDWEVSCLVRSPDKGAQVQQAYPQVRLVHGTTDDADLLETEASAADIVFHSAASDEHVPSAQAIVRGLSRRRRFAADGGGPGYYIHTSGAFALATETLATGKYGERFDKQYDDWEHVDELISLPDEAPHRRVDKVVLAADPARVRTAIVAPAVIYGQGRGPVKTKSAPLFEAFLRHRRVVTVGKGDNIWHNIHVQDLSQLYLRLGEAAASGGGNATWNDQGYYLAENGFYVNREMLALAARILYAKGLVASPTVEAVTPEESESILPWLKVMIGVDSRGIALRGRKLLGWQPTMPSFEDELEKSLVIDARDLGLL</sequence>
<dbReference type="PANTHER" id="PTHR48079">
    <property type="entry name" value="PROTEIN YEEZ"/>
    <property type="match status" value="1"/>
</dbReference>
<dbReference type="Pfam" id="PF01118">
    <property type="entry name" value="Semialdhyde_dh"/>
    <property type="match status" value="1"/>
</dbReference>
<dbReference type="Proteomes" id="UP000184546">
    <property type="component" value="Unassembled WGS sequence"/>
</dbReference>
<dbReference type="GO" id="GO:0005737">
    <property type="term" value="C:cytoplasm"/>
    <property type="evidence" value="ECO:0007669"/>
    <property type="project" value="TreeGrafter"/>
</dbReference>
<feature type="domain" description="Semialdehyde dehydrogenase NAD-binding" evidence="1">
    <location>
        <begin position="4"/>
        <end position="90"/>
    </location>
</feature>
<dbReference type="InterPro" id="IPR051783">
    <property type="entry name" value="NAD(P)-dependent_oxidoreduct"/>
</dbReference>
<dbReference type="VEuPathDB" id="FungiDB:ASPACDRAFT_49728"/>
<dbReference type="RefSeq" id="XP_020059956.1">
    <property type="nucleotide sequence ID" value="XM_020202281.1"/>
</dbReference>
<name>A0A1L9X591_ASPA1</name>
<gene>
    <name evidence="2" type="ORF">ASPACDRAFT_49728</name>
</gene>
<keyword evidence="3" id="KW-1185">Reference proteome</keyword>
<evidence type="ECO:0000259" key="1">
    <source>
        <dbReference type="Pfam" id="PF01118"/>
    </source>
</evidence>
<dbReference type="InterPro" id="IPR000534">
    <property type="entry name" value="Semialdehyde_DH_NAD-bd"/>
</dbReference>
<dbReference type="GO" id="GO:0051287">
    <property type="term" value="F:NAD binding"/>
    <property type="evidence" value="ECO:0007669"/>
    <property type="project" value="InterPro"/>
</dbReference>
<dbReference type="InterPro" id="IPR036291">
    <property type="entry name" value="NAD(P)-bd_dom_sf"/>
</dbReference>
<proteinExistence type="predicted"/>
<reference evidence="3" key="1">
    <citation type="journal article" date="2017" name="Genome Biol.">
        <title>Comparative genomics reveals high biological diversity and specific adaptations in the industrially and medically important fungal genus Aspergillus.</title>
        <authorList>
            <person name="de Vries R.P."/>
            <person name="Riley R."/>
            <person name="Wiebenga A."/>
            <person name="Aguilar-Osorio G."/>
            <person name="Amillis S."/>
            <person name="Uchima C.A."/>
            <person name="Anderluh G."/>
            <person name="Asadollahi M."/>
            <person name="Askin M."/>
            <person name="Barry K."/>
            <person name="Battaglia E."/>
            <person name="Bayram O."/>
            <person name="Benocci T."/>
            <person name="Braus-Stromeyer S.A."/>
            <person name="Caldana C."/>
            <person name="Canovas D."/>
            <person name="Cerqueira G.C."/>
            <person name="Chen F."/>
            <person name="Chen W."/>
            <person name="Choi C."/>
            <person name="Clum A."/>
            <person name="Dos Santos R.A."/>
            <person name="Damasio A.R."/>
            <person name="Diallinas G."/>
            <person name="Emri T."/>
            <person name="Fekete E."/>
            <person name="Flipphi M."/>
            <person name="Freyberg S."/>
            <person name="Gallo A."/>
            <person name="Gournas C."/>
            <person name="Habgood R."/>
            <person name="Hainaut M."/>
            <person name="Harispe M.L."/>
            <person name="Henrissat B."/>
            <person name="Hilden K.S."/>
            <person name="Hope R."/>
            <person name="Hossain A."/>
            <person name="Karabika E."/>
            <person name="Karaffa L."/>
            <person name="Karanyi Z."/>
            <person name="Krasevec N."/>
            <person name="Kuo A."/>
            <person name="Kusch H."/>
            <person name="LaButti K."/>
            <person name="Lagendijk E.L."/>
            <person name="Lapidus A."/>
            <person name="Levasseur A."/>
            <person name="Lindquist E."/>
            <person name="Lipzen A."/>
            <person name="Logrieco A.F."/>
            <person name="MacCabe A."/>
            <person name="Maekelae M.R."/>
            <person name="Malavazi I."/>
            <person name="Melin P."/>
            <person name="Meyer V."/>
            <person name="Mielnichuk N."/>
            <person name="Miskei M."/>
            <person name="Molnar A.P."/>
            <person name="Mule G."/>
            <person name="Ngan C.Y."/>
            <person name="Orejas M."/>
            <person name="Orosz E."/>
            <person name="Ouedraogo J.P."/>
            <person name="Overkamp K.M."/>
            <person name="Park H.-S."/>
            <person name="Perrone G."/>
            <person name="Piumi F."/>
            <person name="Punt P.J."/>
            <person name="Ram A.F."/>
            <person name="Ramon A."/>
            <person name="Rauscher S."/>
            <person name="Record E."/>
            <person name="Riano-Pachon D.M."/>
            <person name="Robert V."/>
            <person name="Roehrig J."/>
            <person name="Ruller R."/>
            <person name="Salamov A."/>
            <person name="Salih N.S."/>
            <person name="Samson R.A."/>
            <person name="Sandor E."/>
            <person name="Sanguinetti M."/>
            <person name="Schuetze T."/>
            <person name="Sepcic K."/>
            <person name="Shelest E."/>
            <person name="Sherlock G."/>
            <person name="Sophianopoulou V."/>
            <person name="Squina F.M."/>
            <person name="Sun H."/>
            <person name="Susca A."/>
            <person name="Todd R.B."/>
            <person name="Tsang A."/>
            <person name="Unkles S.E."/>
            <person name="van de Wiele N."/>
            <person name="van Rossen-Uffink D."/>
            <person name="Oliveira J.V."/>
            <person name="Vesth T.C."/>
            <person name="Visser J."/>
            <person name="Yu J.-H."/>
            <person name="Zhou M."/>
            <person name="Andersen M.R."/>
            <person name="Archer D.B."/>
            <person name="Baker S.E."/>
            <person name="Benoit I."/>
            <person name="Brakhage A.A."/>
            <person name="Braus G.H."/>
            <person name="Fischer R."/>
            <person name="Frisvad J.C."/>
            <person name="Goldman G.H."/>
            <person name="Houbraken J."/>
            <person name="Oakley B."/>
            <person name="Pocsi I."/>
            <person name="Scazzocchio C."/>
            <person name="Seiboth B."/>
            <person name="vanKuyk P.A."/>
            <person name="Wortman J."/>
            <person name="Dyer P.S."/>
            <person name="Grigoriev I.V."/>
        </authorList>
    </citation>
    <scope>NUCLEOTIDE SEQUENCE [LARGE SCALE GENOMIC DNA]</scope>
    <source>
        <strain evidence="3">ATCC 16872 / CBS 172.66 / WB 5094</strain>
    </source>
</reference>
<evidence type="ECO:0000313" key="2">
    <source>
        <dbReference type="EMBL" id="OJK03617.1"/>
    </source>
</evidence>
<dbReference type="AlphaFoldDB" id="A0A1L9X591"/>
<dbReference type="PANTHER" id="PTHR48079:SF6">
    <property type="entry name" value="NAD(P)-BINDING DOMAIN-CONTAINING PROTEIN-RELATED"/>
    <property type="match status" value="1"/>
</dbReference>
<dbReference type="SUPFAM" id="SSF51735">
    <property type="entry name" value="NAD(P)-binding Rossmann-fold domains"/>
    <property type="match status" value="1"/>
</dbReference>
<organism evidence="2 3">
    <name type="scientific">Aspergillus aculeatus (strain ATCC 16872 / CBS 172.66 / WB 5094)</name>
    <dbReference type="NCBI Taxonomy" id="690307"/>
    <lineage>
        <taxon>Eukaryota</taxon>
        <taxon>Fungi</taxon>
        <taxon>Dikarya</taxon>
        <taxon>Ascomycota</taxon>
        <taxon>Pezizomycotina</taxon>
        <taxon>Eurotiomycetes</taxon>
        <taxon>Eurotiomycetidae</taxon>
        <taxon>Eurotiales</taxon>
        <taxon>Aspergillaceae</taxon>
        <taxon>Aspergillus</taxon>
        <taxon>Aspergillus subgen. Circumdati</taxon>
    </lineage>
</organism>
<dbReference type="GeneID" id="30976095"/>